<dbReference type="AlphaFoldDB" id="A0A2B4S3G7"/>
<keyword evidence="2" id="KW-1185">Reference proteome</keyword>
<dbReference type="PANTHER" id="PTHR16317:SF1">
    <property type="entry name" value="KICSTOR COMPLEX PROTEIN ITFG2"/>
    <property type="match status" value="1"/>
</dbReference>
<gene>
    <name evidence="1" type="primary">Itfg2</name>
    <name evidence="1" type="ORF">AWC38_SpisGene12149</name>
</gene>
<dbReference type="STRING" id="50429.A0A2B4S3G7"/>
<dbReference type="Pfam" id="PF15907">
    <property type="entry name" value="Itfg2"/>
    <property type="match status" value="1"/>
</dbReference>
<dbReference type="EMBL" id="LSMT01000211">
    <property type="protein sequence ID" value="PFX23320.1"/>
    <property type="molecule type" value="Genomic_DNA"/>
</dbReference>
<dbReference type="GO" id="GO:0007229">
    <property type="term" value="P:integrin-mediated signaling pathway"/>
    <property type="evidence" value="ECO:0007669"/>
    <property type="project" value="UniProtKB-KW"/>
</dbReference>
<accession>A0A2B4S3G7</accession>
<sequence length="377" mass="41937">MNTCKRSVSFVENLQLEISDNLNNEALVLADVDNDGDSELVVGQINGELLIFKGSSVKPYRSCRNLGMITCVGVGDLWNRRENYLFCITVEGWCHIFFITPETTQETFKPICTLLLPSNCKIILLADVEGDGMLELVTGHADRAVYIQKLHVVKEVEEVHHWTIPRQIGSLVVFDVERTRYLLASYPGGSYVILNSRNLSHLEKDGDEVSSSSCKSTLRQLPHVWGRSKDIPINLLTLKCCDPNAPASCSEKHLVLCTQDGHVTLLHGSKHQWSLRIDQGFYNLFALSKLDITGDGNDEIALCSWEGNTHIIDRLKNVVQFSFGENVMGFCAGSYAFSPGKNLPALVYATSSNRVIIYWNARQSSMVPTNLSPLTPG</sequence>
<reference evidence="2" key="1">
    <citation type="journal article" date="2017" name="bioRxiv">
        <title>Comparative analysis of the genomes of Stylophora pistillata and Acropora digitifera provides evidence for extensive differences between species of corals.</title>
        <authorList>
            <person name="Voolstra C.R."/>
            <person name="Li Y."/>
            <person name="Liew Y.J."/>
            <person name="Baumgarten S."/>
            <person name="Zoccola D."/>
            <person name="Flot J.-F."/>
            <person name="Tambutte S."/>
            <person name="Allemand D."/>
            <person name="Aranda M."/>
        </authorList>
    </citation>
    <scope>NUCLEOTIDE SEQUENCE [LARGE SCALE GENOMIC DNA]</scope>
</reference>
<dbReference type="GO" id="GO:0032006">
    <property type="term" value="P:regulation of TOR signaling"/>
    <property type="evidence" value="ECO:0007669"/>
    <property type="project" value="TreeGrafter"/>
</dbReference>
<organism evidence="1 2">
    <name type="scientific">Stylophora pistillata</name>
    <name type="common">Smooth cauliflower coral</name>
    <dbReference type="NCBI Taxonomy" id="50429"/>
    <lineage>
        <taxon>Eukaryota</taxon>
        <taxon>Metazoa</taxon>
        <taxon>Cnidaria</taxon>
        <taxon>Anthozoa</taxon>
        <taxon>Hexacorallia</taxon>
        <taxon>Scleractinia</taxon>
        <taxon>Astrocoeniina</taxon>
        <taxon>Pocilloporidae</taxon>
        <taxon>Stylophora</taxon>
    </lineage>
</organism>
<dbReference type="Proteomes" id="UP000225706">
    <property type="component" value="Unassembled WGS sequence"/>
</dbReference>
<dbReference type="SUPFAM" id="SSF69318">
    <property type="entry name" value="Integrin alpha N-terminal domain"/>
    <property type="match status" value="1"/>
</dbReference>
<keyword evidence="1" id="KW-0401">Integrin</keyword>
<dbReference type="InterPro" id="IPR031793">
    <property type="entry name" value="KICSTOR_ITFG2"/>
</dbReference>
<evidence type="ECO:0000313" key="1">
    <source>
        <dbReference type="EMBL" id="PFX23320.1"/>
    </source>
</evidence>
<protein>
    <submittedName>
        <fullName evidence="1">Integrin-alpha FG-GAP repeat-containing protein 2</fullName>
    </submittedName>
</protein>
<evidence type="ECO:0000313" key="2">
    <source>
        <dbReference type="Proteomes" id="UP000225706"/>
    </source>
</evidence>
<dbReference type="OrthoDB" id="9996127at2759"/>
<dbReference type="InterPro" id="IPR028994">
    <property type="entry name" value="Integrin_alpha_N"/>
</dbReference>
<proteinExistence type="predicted"/>
<name>A0A2B4S3G7_STYPI</name>
<comment type="caution">
    <text evidence="1">The sequence shown here is derived from an EMBL/GenBank/DDBJ whole genome shotgun (WGS) entry which is preliminary data.</text>
</comment>
<dbReference type="PANTHER" id="PTHR16317">
    <property type="entry name" value="INTEGRIN ALPHA REPEAT DOMAIN-CONTAINING"/>
    <property type="match status" value="1"/>
</dbReference>